<evidence type="ECO:0000256" key="6">
    <source>
        <dbReference type="RuleBase" id="RU000454"/>
    </source>
</evidence>
<evidence type="ECO:0000256" key="5">
    <source>
        <dbReference type="PIRSR" id="PIRSR601461-1"/>
    </source>
</evidence>
<comment type="similarity">
    <text evidence="1 6">Belongs to the peptidase A1 family.</text>
</comment>
<evidence type="ECO:0000313" key="9">
    <source>
        <dbReference type="EMBL" id="KAH6643391.1"/>
    </source>
</evidence>
<dbReference type="FunFam" id="2.40.70.10:FF:000026">
    <property type="entry name" value="Endothiapepsin"/>
    <property type="match status" value="1"/>
</dbReference>
<dbReference type="EMBL" id="JAGPXC010000013">
    <property type="protein sequence ID" value="KAH6643391.1"/>
    <property type="molecule type" value="Genomic_DNA"/>
</dbReference>
<organism evidence="9 10">
    <name type="scientific">Truncatella angustata</name>
    <dbReference type="NCBI Taxonomy" id="152316"/>
    <lineage>
        <taxon>Eukaryota</taxon>
        <taxon>Fungi</taxon>
        <taxon>Dikarya</taxon>
        <taxon>Ascomycota</taxon>
        <taxon>Pezizomycotina</taxon>
        <taxon>Sordariomycetes</taxon>
        <taxon>Xylariomycetidae</taxon>
        <taxon>Amphisphaeriales</taxon>
        <taxon>Sporocadaceae</taxon>
        <taxon>Truncatella</taxon>
    </lineage>
</organism>
<dbReference type="InterPro" id="IPR033121">
    <property type="entry name" value="PEPTIDASE_A1"/>
</dbReference>
<dbReference type="CDD" id="cd06097">
    <property type="entry name" value="Aspergillopepsin_like"/>
    <property type="match status" value="1"/>
</dbReference>
<evidence type="ECO:0000256" key="3">
    <source>
        <dbReference type="ARBA" id="ARBA00022750"/>
    </source>
</evidence>
<dbReference type="SUPFAM" id="SSF50630">
    <property type="entry name" value="Acid proteases"/>
    <property type="match status" value="1"/>
</dbReference>
<evidence type="ECO:0000259" key="8">
    <source>
        <dbReference type="PROSITE" id="PS51767"/>
    </source>
</evidence>
<evidence type="ECO:0000313" key="10">
    <source>
        <dbReference type="Proteomes" id="UP000758603"/>
    </source>
</evidence>
<name>A0A9P8UAG2_9PEZI</name>
<gene>
    <name evidence="9" type="ORF">BKA67DRAFT_542348</name>
</gene>
<dbReference type="InterPro" id="IPR034163">
    <property type="entry name" value="Aspergillopepsin-like_cat_dom"/>
</dbReference>
<evidence type="ECO:0000256" key="4">
    <source>
        <dbReference type="ARBA" id="ARBA00022801"/>
    </source>
</evidence>
<proteinExistence type="inferred from homology"/>
<dbReference type="PRINTS" id="PR00792">
    <property type="entry name" value="PEPSIN"/>
</dbReference>
<dbReference type="FunFam" id="2.40.70.10:FF:000024">
    <property type="entry name" value="Endothiapepsin"/>
    <property type="match status" value="1"/>
</dbReference>
<feature type="chain" id="PRO_5040362711" evidence="7">
    <location>
        <begin position="17"/>
        <end position="413"/>
    </location>
</feature>
<dbReference type="Gene3D" id="2.40.70.10">
    <property type="entry name" value="Acid Proteases"/>
    <property type="match status" value="2"/>
</dbReference>
<dbReference type="RefSeq" id="XP_045951321.1">
    <property type="nucleotide sequence ID" value="XM_046101099.1"/>
</dbReference>
<feature type="signal peptide" evidence="7">
    <location>
        <begin position="1"/>
        <end position="16"/>
    </location>
</feature>
<evidence type="ECO:0000256" key="7">
    <source>
        <dbReference type="SAM" id="SignalP"/>
    </source>
</evidence>
<sequence length="413" mass="43757">MFSLVFLASGFVGAGAAGLYIPETVNGSFSIHQVRNLRYKPHGPTAMAKTYMKYGAQMPRDLIKAMAAYHSEKLQKREYGISTTTPEYGDTAWLTPVQIGTPAQTLNLDFDSGSSDLWVFSSLQSSENIYGQTPFNIADSSTAVEVADSSWNVSYGDGSSSSGIVYSDIVKVGPLSVGSQGVEVATRVSTQFASDSENDGLLGLGFSKINSASPRQLTWFDNVKSQLDSPVWTADLKADAPGSYTFGAIDNNKYTGNIAYTTVSTAEGYWAFTASGYRVGASGTRGQAIKGVADTGSSLLLVPEAVVKAYYARISGVTYDADQGGRVFPCSATLPDFTLYIGTAEIVIPGSFFNFSPVDDAEIRCFGGIQANTGIGISIFGGVALKAAFVVFEDEGASPRLGWANKNLAVQDS</sequence>
<feature type="active site" evidence="5">
    <location>
        <position position="294"/>
    </location>
</feature>
<dbReference type="OrthoDB" id="2747330at2759"/>
<dbReference type="InterPro" id="IPR001461">
    <property type="entry name" value="Aspartic_peptidase_A1"/>
</dbReference>
<dbReference type="GO" id="GO:0006508">
    <property type="term" value="P:proteolysis"/>
    <property type="evidence" value="ECO:0007669"/>
    <property type="project" value="UniProtKB-KW"/>
</dbReference>
<dbReference type="PROSITE" id="PS00141">
    <property type="entry name" value="ASP_PROTEASE"/>
    <property type="match status" value="1"/>
</dbReference>
<keyword evidence="2 6" id="KW-0645">Protease</keyword>
<evidence type="ECO:0000256" key="2">
    <source>
        <dbReference type="ARBA" id="ARBA00022670"/>
    </source>
</evidence>
<evidence type="ECO:0000256" key="1">
    <source>
        <dbReference type="ARBA" id="ARBA00007447"/>
    </source>
</evidence>
<feature type="domain" description="Peptidase A1" evidence="8">
    <location>
        <begin position="93"/>
        <end position="404"/>
    </location>
</feature>
<dbReference type="PANTHER" id="PTHR47966">
    <property type="entry name" value="BETA-SITE APP-CLEAVING ENZYME, ISOFORM A-RELATED"/>
    <property type="match status" value="1"/>
</dbReference>
<accession>A0A9P8UAG2</accession>
<dbReference type="Pfam" id="PF00026">
    <property type="entry name" value="Asp"/>
    <property type="match status" value="1"/>
</dbReference>
<feature type="active site" evidence="5">
    <location>
        <position position="111"/>
    </location>
</feature>
<dbReference type="PROSITE" id="PS51767">
    <property type="entry name" value="PEPTIDASE_A1"/>
    <property type="match status" value="1"/>
</dbReference>
<dbReference type="GO" id="GO:0004190">
    <property type="term" value="F:aspartic-type endopeptidase activity"/>
    <property type="evidence" value="ECO:0007669"/>
    <property type="project" value="UniProtKB-KW"/>
</dbReference>
<keyword evidence="3 6" id="KW-0064">Aspartyl protease</keyword>
<comment type="caution">
    <text evidence="9">The sequence shown here is derived from an EMBL/GenBank/DDBJ whole genome shotgun (WGS) entry which is preliminary data.</text>
</comment>
<dbReference type="PANTHER" id="PTHR47966:SF2">
    <property type="entry name" value="ASPERGILLOPEPSIN-1-RELATED"/>
    <property type="match status" value="1"/>
</dbReference>
<dbReference type="InterPro" id="IPR001969">
    <property type="entry name" value="Aspartic_peptidase_AS"/>
</dbReference>
<keyword evidence="7" id="KW-0732">Signal</keyword>
<keyword evidence="4 6" id="KW-0378">Hydrolase</keyword>
<reference evidence="9" key="1">
    <citation type="journal article" date="2021" name="Nat. Commun.">
        <title>Genetic determinants of endophytism in the Arabidopsis root mycobiome.</title>
        <authorList>
            <person name="Mesny F."/>
            <person name="Miyauchi S."/>
            <person name="Thiergart T."/>
            <person name="Pickel B."/>
            <person name="Atanasova L."/>
            <person name="Karlsson M."/>
            <person name="Huettel B."/>
            <person name="Barry K.W."/>
            <person name="Haridas S."/>
            <person name="Chen C."/>
            <person name="Bauer D."/>
            <person name="Andreopoulos W."/>
            <person name="Pangilinan J."/>
            <person name="LaButti K."/>
            <person name="Riley R."/>
            <person name="Lipzen A."/>
            <person name="Clum A."/>
            <person name="Drula E."/>
            <person name="Henrissat B."/>
            <person name="Kohler A."/>
            <person name="Grigoriev I.V."/>
            <person name="Martin F.M."/>
            <person name="Hacquard S."/>
        </authorList>
    </citation>
    <scope>NUCLEOTIDE SEQUENCE</scope>
    <source>
        <strain evidence="9">MPI-SDFR-AT-0073</strain>
    </source>
</reference>
<dbReference type="Proteomes" id="UP000758603">
    <property type="component" value="Unassembled WGS sequence"/>
</dbReference>
<dbReference type="InterPro" id="IPR021109">
    <property type="entry name" value="Peptidase_aspartic_dom_sf"/>
</dbReference>
<dbReference type="GeneID" id="70129991"/>
<protein>
    <submittedName>
        <fullName evidence="9">Eukaryotic aspartyl protease</fullName>
    </submittedName>
</protein>
<keyword evidence="10" id="KW-1185">Reference proteome</keyword>
<dbReference type="AlphaFoldDB" id="A0A9P8UAG2"/>